<proteinExistence type="predicted"/>
<dbReference type="Pfam" id="PF11887">
    <property type="entry name" value="Mce4_CUP1"/>
    <property type="match status" value="1"/>
</dbReference>
<dbReference type="InterPro" id="IPR052336">
    <property type="entry name" value="MlaD_Phospholipid_Transporter"/>
</dbReference>
<dbReference type="InterPro" id="IPR024516">
    <property type="entry name" value="Mce_C"/>
</dbReference>
<evidence type="ECO:0000259" key="3">
    <source>
        <dbReference type="Pfam" id="PF11887"/>
    </source>
</evidence>
<feature type="domain" description="Mce/MlaD" evidence="2">
    <location>
        <begin position="35"/>
        <end position="111"/>
    </location>
</feature>
<dbReference type="PANTHER" id="PTHR33371:SF19">
    <property type="entry name" value="MCE-FAMILY PROTEIN MCE4A"/>
    <property type="match status" value="1"/>
</dbReference>
<name>A0A7W9KJW5_9PSEU</name>
<gene>
    <name evidence="4" type="ORF">BJ998_004420</name>
</gene>
<dbReference type="NCBIfam" id="TIGR00996">
    <property type="entry name" value="Mtu_fam_mce"/>
    <property type="match status" value="1"/>
</dbReference>
<feature type="domain" description="Mammalian cell entry C-terminal" evidence="3">
    <location>
        <begin position="117"/>
        <end position="339"/>
    </location>
</feature>
<reference evidence="4 5" key="1">
    <citation type="submission" date="2020-08" db="EMBL/GenBank/DDBJ databases">
        <title>Sequencing the genomes of 1000 actinobacteria strains.</title>
        <authorList>
            <person name="Klenk H.-P."/>
        </authorList>
    </citation>
    <scope>NUCLEOTIDE SEQUENCE [LARGE SCALE GENOMIC DNA]</scope>
    <source>
        <strain evidence="4 5">DSM 43851</strain>
    </source>
</reference>
<dbReference type="GO" id="GO:0005576">
    <property type="term" value="C:extracellular region"/>
    <property type="evidence" value="ECO:0007669"/>
    <property type="project" value="TreeGrafter"/>
</dbReference>
<dbReference type="AlphaFoldDB" id="A0A7W9KJW5"/>
<feature type="compositionally biased region" description="Pro residues" evidence="1">
    <location>
        <begin position="347"/>
        <end position="358"/>
    </location>
</feature>
<comment type="caution">
    <text evidence="4">The sequence shown here is derived from an EMBL/GenBank/DDBJ whole genome shotgun (WGS) entry which is preliminary data.</text>
</comment>
<dbReference type="RefSeq" id="WP_184864416.1">
    <property type="nucleotide sequence ID" value="NZ_BAAAWY010000012.1"/>
</dbReference>
<feature type="region of interest" description="Disordered" evidence="1">
    <location>
        <begin position="347"/>
        <end position="381"/>
    </location>
</feature>
<protein>
    <submittedName>
        <fullName evidence="4">Virulence factor Mce-like protein</fullName>
    </submittedName>
</protein>
<dbReference type="PANTHER" id="PTHR33371">
    <property type="entry name" value="INTERMEMBRANE PHOSPHOLIPID TRANSPORT SYSTEM BINDING PROTEIN MLAD-RELATED"/>
    <property type="match status" value="1"/>
</dbReference>
<evidence type="ECO:0000256" key="1">
    <source>
        <dbReference type="SAM" id="MobiDB-lite"/>
    </source>
</evidence>
<dbReference type="GO" id="GO:0051701">
    <property type="term" value="P:biological process involved in interaction with host"/>
    <property type="evidence" value="ECO:0007669"/>
    <property type="project" value="TreeGrafter"/>
</dbReference>
<dbReference type="EMBL" id="JACHIR010000001">
    <property type="protein sequence ID" value="MBB5893224.1"/>
    <property type="molecule type" value="Genomic_DNA"/>
</dbReference>
<organism evidence="4 5">
    <name type="scientific">Kutzneria kofuensis</name>
    <dbReference type="NCBI Taxonomy" id="103725"/>
    <lineage>
        <taxon>Bacteria</taxon>
        <taxon>Bacillati</taxon>
        <taxon>Actinomycetota</taxon>
        <taxon>Actinomycetes</taxon>
        <taxon>Pseudonocardiales</taxon>
        <taxon>Pseudonocardiaceae</taxon>
        <taxon>Kutzneria</taxon>
    </lineage>
</organism>
<evidence type="ECO:0000259" key="2">
    <source>
        <dbReference type="Pfam" id="PF02470"/>
    </source>
</evidence>
<dbReference type="Proteomes" id="UP000585638">
    <property type="component" value="Unassembled WGS sequence"/>
</dbReference>
<sequence>MRVARRRLMGVAFIAVIALIVWFCIATYAGTFTKSVTVLLRTDHVGNQLQTQSDVKVRGLIVGEVSSITSTGDGAQLALALQPDKVNLIPSNVTAQLLPKTLFGERYVDLVLPNDPSSRSIAAGDVIGQDRSSSAIELERVLDDLMPVLQAVQPEKLATTLTAIDQALSGRGEELGKTLVQLDSYLGQLNPSLPDLDADIKKLASLSNTYTKAAPDLINALSDLTTTSKTLVDQKQNLANLYASVTTASGDLTNFLYANKNNLINLVATAKPTLDVLAKYAPEYQCLFKQMAGFAPRIEQAFGKGTSNPGLHITLEITANRGKYVPNQDEPRYSDKRGPRCYDLVPAPNPFPQYPPDGPIKDGSKAPTPARSTNDGILPAGTATSTITQSASLGLPNSNQELDMLSLLLGPSMGLAPNDVPGASGLLVGPLYRDSEVTLK</sequence>
<dbReference type="InterPro" id="IPR003399">
    <property type="entry name" value="Mce/MlaD"/>
</dbReference>
<evidence type="ECO:0000313" key="5">
    <source>
        <dbReference type="Proteomes" id="UP000585638"/>
    </source>
</evidence>
<dbReference type="Pfam" id="PF02470">
    <property type="entry name" value="MlaD"/>
    <property type="match status" value="1"/>
</dbReference>
<dbReference type="InterPro" id="IPR005693">
    <property type="entry name" value="Mce"/>
</dbReference>
<evidence type="ECO:0000313" key="4">
    <source>
        <dbReference type="EMBL" id="MBB5893224.1"/>
    </source>
</evidence>
<keyword evidence="5" id="KW-1185">Reference proteome</keyword>
<accession>A0A7W9KJW5</accession>